<dbReference type="PANTHER" id="PTHR43284:SF1">
    <property type="entry name" value="ASPARAGINE SYNTHETASE"/>
    <property type="match status" value="1"/>
</dbReference>
<dbReference type="NCBIfam" id="TIGR01536">
    <property type="entry name" value="asn_synth_AEB"/>
    <property type="match status" value="1"/>
</dbReference>
<gene>
    <name evidence="10" type="primary">asnB</name>
    <name evidence="10" type="ORF">COS61_00730</name>
</gene>
<keyword evidence="5 8" id="KW-0067">ATP-binding</keyword>
<dbReference type="CDD" id="cd00712">
    <property type="entry name" value="AsnB"/>
    <property type="match status" value="1"/>
</dbReference>
<feature type="binding site" evidence="8">
    <location>
        <position position="114"/>
    </location>
    <ligand>
        <name>L-glutamine</name>
        <dbReference type="ChEBI" id="CHEBI:58359"/>
    </ligand>
</feature>
<dbReference type="EMBL" id="PEVJ01000018">
    <property type="protein sequence ID" value="PIU98566.1"/>
    <property type="molecule type" value="Genomic_DNA"/>
</dbReference>
<sequence>GIAGIYLNKKTVKKEQKELAAVIKKMNESQKRRGPDDEGIFSFERGVFGHRRLSIIDLSKAGHQPMIFNIRTSDVHRTSDVPKLAIAFNGEIYNFLELRKELEKKSYKFKTKTDTEVILALYAEYKEKSFSMLRGMFAFGLWDARNQRLFLVKDRYGIKPLYYYSDNEKLVFASTVKAIAESGLVPIKKNPDAFIGFLLFGSVPLPLTTIKNVLAVPAGHYLVRDADGSQKLIKYYEPLEFFNIRTSDVLNIDDNFGTSDVQKIVRQICNILEDSVKLHLISDAPLGIFLSGGLDSSVLAALAAFNIRTSDVSNIKNLRLKTLSIIFDEPEFSEEYYSDLVAQKIGSDHRKIKITKQDFYNSFDEIFEAMDQPTIDGVNTFFIAKAAKQAGLKTVLSGLGADEIFLGYPHFRRAELLRKIQKLPKFIKLPLFNYPITQLLNYLTKNDRYSKLSYFAKDDILSFYLGIRGLFAPQEAAKILDANLSEMNKFLNDFLKLETYKLTNLQTLSPVNLLSYLELKFYLQNQLLKDTDFMSMYHSIEVRVPFLDHPLVEYLSGLSPNVKLGKEINKPLLVEAVRELLPQ</sequence>
<dbReference type="PIRSF" id="PIRSF001589">
    <property type="entry name" value="Asn_synthetase_glu-h"/>
    <property type="match status" value="1"/>
</dbReference>
<comment type="similarity">
    <text evidence="2">Belongs to the asparagine synthetase family.</text>
</comment>
<evidence type="ECO:0000313" key="10">
    <source>
        <dbReference type="EMBL" id="PIU98566.1"/>
    </source>
</evidence>
<dbReference type="InterPro" id="IPR051786">
    <property type="entry name" value="ASN_synthetase/amidase"/>
</dbReference>
<dbReference type="EC" id="6.3.5.4" evidence="3"/>
<dbReference type="InterPro" id="IPR033738">
    <property type="entry name" value="AsnB_N"/>
</dbReference>
<comment type="caution">
    <text evidence="10">The sequence shown here is derived from an EMBL/GenBank/DDBJ whole genome shotgun (WGS) entry which is preliminary data.</text>
</comment>
<feature type="binding site" evidence="8">
    <location>
        <position position="325"/>
    </location>
    <ligand>
        <name>ATP</name>
        <dbReference type="ChEBI" id="CHEBI:30616"/>
    </ligand>
</feature>
<feature type="binding site" evidence="8">
    <location>
        <begin position="397"/>
        <end position="398"/>
    </location>
    <ligand>
        <name>ATP</name>
        <dbReference type="ChEBI" id="CHEBI:30616"/>
    </ligand>
</feature>
<dbReference type="CDD" id="cd01991">
    <property type="entry name" value="Asn_synthase_B_C"/>
    <property type="match status" value="1"/>
</dbReference>
<keyword evidence="6" id="KW-0315">Glutamine amidotransferase</keyword>
<dbReference type="AlphaFoldDB" id="A0A2M7B626"/>
<name>A0A2M7B626_9BACT</name>
<protein>
    <recommendedName>
        <fullName evidence="3">asparagine synthase (glutamine-hydrolyzing)</fullName>
        <ecNumber evidence="3">6.3.5.4</ecNumber>
    </recommendedName>
</protein>
<evidence type="ECO:0000256" key="2">
    <source>
        <dbReference type="ARBA" id="ARBA00005752"/>
    </source>
</evidence>
<evidence type="ECO:0000313" key="11">
    <source>
        <dbReference type="Proteomes" id="UP000228949"/>
    </source>
</evidence>
<evidence type="ECO:0000256" key="6">
    <source>
        <dbReference type="ARBA" id="ARBA00022962"/>
    </source>
</evidence>
<accession>A0A2M7B626</accession>
<evidence type="ECO:0000256" key="3">
    <source>
        <dbReference type="ARBA" id="ARBA00012737"/>
    </source>
</evidence>
<evidence type="ECO:0000256" key="5">
    <source>
        <dbReference type="ARBA" id="ARBA00022840"/>
    </source>
</evidence>
<organism evidence="10 11">
    <name type="scientific">Candidatus Wolfebacteria bacterium CG03_land_8_20_14_0_80_40_12</name>
    <dbReference type="NCBI Taxonomy" id="1975069"/>
    <lineage>
        <taxon>Bacteria</taxon>
        <taxon>Candidatus Wolfeibacteriota</taxon>
    </lineage>
</organism>
<dbReference type="Gene3D" id="3.40.50.620">
    <property type="entry name" value="HUPs"/>
    <property type="match status" value="2"/>
</dbReference>
<dbReference type="SUPFAM" id="SSF56235">
    <property type="entry name" value="N-terminal nucleophile aminohydrolases (Ntn hydrolases)"/>
    <property type="match status" value="1"/>
</dbReference>
<dbReference type="SUPFAM" id="SSF52402">
    <property type="entry name" value="Adenine nucleotide alpha hydrolases-like"/>
    <property type="match status" value="1"/>
</dbReference>
<dbReference type="PANTHER" id="PTHR43284">
    <property type="entry name" value="ASPARAGINE SYNTHETASE (GLUTAMINE-HYDROLYZING)"/>
    <property type="match status" value="1"/>
</dbReference>
<dbReference type="GO" id="GO:0006529">
    <property type="term" value="P:asparagine biosynthetic process"/>
    <property type="evidence" value="ECO:0007669"/>
    <property type="project" value="InterPro"/>
</dbReference>
<feature type="domain" description="Glutamine amidotransferase type-2" evidence="9">
    <location>
        <begin position="1"/>
        <end position="227"/>
    </location>
</feature>
<evidence type="ECO:0000256" key="1">
    <source>
        <dbReference type="ARBA" id="ARBA00005187"/>
    </source>
</evidence>
<feature type="non-terminal residue" evidence="10">
    <location>
        <position position="1"/>
    </location>
</feature>
<evidence type="ECO:0000256" key="4">
    <source>
        <dbReference type="ARBA" id="ARBA00022741"/>
    </source>
</evidence>
<dbReference type="Proteomes" id="UP000228949">
    <property type="component" value="Unassembled WGS sequence"/>
</dbReference>
<dbReference type="GO" id="GO:0004066">
    <property type="term" value="F:asparagine synthase (glutamine-hydrolyzing) activity"/>
    <property type="evidence" value="ECO:0007669"/>
    <property type="project" value="UniProtKB-EC"/>
</dbReference>
<evidence type="ECO:0000259" key="9">
    <source>
        <dbReference type="PROSITE" id="PS51278"/>
    </source>
</evidence>
<comment type="pathway">
    <text evidence="1">Amino-acid biosynthesis; L-asparagine biosynthesis; L-asparagine from L-aspartate (L-Gln route): step 1/1.</text>
</comment>
<evidence type="ECO:0000256" key="7">
    <source>
        <dbReference type="ARBA" id="ARBA00048741"/>
    </source>
</evidence>
<feature type="non-terminal residue" evidence="10">
    <location>
        <position position="583"/>
    </location>
</feature>
<dbReference type="Gene3D" id="3.60.20.10">
    <property type="entry name" value="Glutamine Phosphoribosylpyrophosphate, subunit 1, domain 1"/>
    <property type="match status" value="1"/>
</dbReference>
<dbReference type="GO" id="GO:0005524">
    <property type="term" value="F:ATP binding"/>
    <property type="evidence" value="ECO:0007669"/>
    <property type="project" value="UniProtKB-KW"/>
</dbReference>
<dbReference type="InterPro" id="IPR006426">
    <property type="entry name" value="Asn_synth_AEB"/>
</dbReference>
<dbReference type="PROSITE" id="PS51278">
    <property type="entry name" value="GATASE_TYPE_2"/>
    <property type="match status" value="1"/>
</dbReference>
<dbReference type="Pfam" id="PF13537">
    <property type="entry name" value="GATase_7"/>
    <property type="match status" value="1"/>
</dbReference>
<comment type="catalytic activity">
    <reaction evidence="7">
        <text>L-aspartate + L-glutamine + ATP + H2O = L-asparagine + L-glutamate + AMP + diphosphate + H(+)</text>
        <dbReference type="Rhea" id="RHEA:12228"/>
        <dbReference type="ChEBI" id="CHEBI:15377"/>
        <dbReference type="ChEBI" id="CHEBI:15378"/>
        <dbReference type="ChEBI" id="CHEBI:29985"/>
        <dbReference type="ChEBI" id="CHEBI:29991"/>
        <dbReference type="ChEBI" id="CHEBI:30616"/>
        <dbReference type="ChEBI" id="CHEBI:33019"/>
        <dbReference type="ChEBI" id="CHEBI:58048"/>
        <dbReference type="ChEBI" id="CHEBI:58359"/>
        <dbReference type="ChEBI" id="CHEBI:456215"/>
        <dbReference type="EC" id="6.3.5.4"/>
    </reaction>
</comment>
<proteinExistence type="inferred from homology"/>
<reference evidence="11" key="1">
    <citation type="submission" date="2017-09" db="EMBL/GenBank/DDBJ databases">
        <title>Depth-based differentiation of microbial function through sediment-hosted aquifers and enrichment of novel symbionts in the deep terrestrial subsurface.</title>
        <authorList>
            <person name="Probst A.J."/>
            <person name="Ladd B."/>
            <person name="Jarett J.K."/>
            <person name="Geller-Mcgrath D.E."/>
            <person name="Sieber C.M.K."/>
            <person name="Emerson J.B."/>
            <person name="Anantharaman K."/>
            <person name="Thomas B.C."/>
            <person name="Malmstrom R."/>
            <person name="Stieglmeier M."/>
            <person name="Klingl A."/>
            <person name="Woyke T."/>
            <person name="Ryan C.M."/>
            <person name="Banfield J.F."/>
        </authorList>
    </citation>
    <scope>NUCLEOTIDE SEQUENCE [LARGE SCALE GENOMIC DNA]</scope>
</reference>
<dbReference type="InterPro" id="IPR001962">
    <property type="entry name" value="Asn_synthase"/>
</dbReference>
<keyword evidence="4 8" id="KW-0547">Nucleotide-binding</keyword>
<dbReference type="InterPro" id="IPR029055">
    <property type="entry name" value="Ntn_hydrolases_N"/>
</dbReference>
<dbReference type="InterPro" id="IPR017932">
    <property type="entry name" value="GATase_2_dom"/>
</dbReference>
<evidence type="ECO:0000256" key="8">
    <source>
        <dbReference type="PIRSR" id="PIRSR001589-2"/>
    </source>
</evidence>
<dbReference type="Pfam" id="PF00733">
    <property type="entry name" value="Asn_synthase"/>
    <property type="match status" value="1"/>
</dbReference>
<dbReference type="InterPro" id="IPR014729">
    <property type="entry name" value="Rossmann-like_a/b/a_fold"/>
</dbReference>